<dbReference type="EMBL" id="ML208275">
    <property type="protein sequence ID" value="TFK73484.1"/>
    <property type="molecule type" value="Genomic_DNA"/>
</dbReference>
<name>A0ACD3B760_9AGAR</name>
<sequence length="301" mass="33674">MPPIPQVLDQEATNIVASAKRHLVDIKEFQLPRLRQCTGPLSLQQQLAAELRESTDAFASQVETLDSMILDQRGESRKAELRKVVEELRSEHTSLKSESRAALLASKRAIDAQSKSMREELLRSSTNPNSEKKGMNEKANDDPLMRANEDVTEALRRTLALMQGELERSVLTNQMLDSSTATMQSTSSTHDILTNIMGTSKQLVTALEKADWIDRLLILAGFAFFILTVLFILKQRIFDKGVYLAFWWTRFIPNPFSRRISLVDDEPDLAEVVETVTSVAASLIETLVETVTTQPEVVGTA</sequence>
<accession>A0ACD3B760</accession>
<gene>
    <name evidence="1" type="ORF">BDN72DRAFT_744530</name>
</gene>
<evidence type="ECO:0000313" key="1">
    <source>
        <dbReference type="EMBL" id="TFK73484.1"/>
    </source>
</evidence>
<organism evidence="1 2">
    <name type="scientific">Pluteus cervinus</name>
    <dbReference type="NCBI Taxonomy" id="181527"/>
    <lineage>
        <taxon>Eukaryota</taxon>
        <taxon>Fungi</taxon>
        <taxon>Dikarya</taxon>
        <taxon>Basidiomycota</taxon>
        <taxon>Agaricomycotina</taxon>
        <taxon>Agaricomycetes</taxon>
        <taxon>Agaricomycetidae</taxon>
        <taxon>Agaricales</taxon>
        <taxon>Pluteineae</taxon>
        <taxon>Pluteaceae</taxon>
        <taxon>Pluteus</taxon>
    </lineage>
</organism>
<feature type="non-terminal residue" evidence="1">
    <location>
        <position position="301"/>
    </location>
</feature>
<keyword evidence="2" id="KW-1185">Reference proteome</keyword>
<reference evidence="1 2" key="1">
    <citation type="journal article" date="2019" name="Nat. Ecol. Evol.">
        <title>Megaphylogeny resolves global patterns of mushroom evolution.</title>
        <authorList>
            <person name="Varga T."/>
            <person name="Krizsan K."/>
            <person name="Foldi C."/>
            <person name="Dima B."/>
            <person name="Sanchez-Garcia M."/>
            <person name="Sanchez-Ramirez S."/>
            <person name="Szollosi G.J."/>
            <person name="Szarkandi J.G."/>
            <person name="Papp V."/>
            <person name="Albert L."/>
            <person name="Andreopoulos W."/>
            <person name="Angelini C."/>
            <person name="Antonin V."/>
            <person name="Barry K.W."/>
            <person name="Bougher N.L."/>
            <person name="Buchanan P."/>
            <person name="Buyck B."/>
            <person name="Bense V."/>
            <person name="Catcheside P."/>
            <person name="Chovatia M."/>
            <person name="Cooper J."/>
            <person name="Damon W."/>
            <person name="Desjardin D."/>
            <person name="Finy P."/>
            <person name="Geml J."/>
            <person name="Haridas S."/>
            <person name="Hughes K."/>
            <person name="Justo A."/>
            <person name="Karasinski D."/>
            <person name="Kautmanova I."/>
            <person name="Kiss B."/>
            <person name="Kocsube S."/>
            <person name="Kotiranta H."/>
            <person name="LaButti K.M."/>
            <person name="Lechner B.E."/>
            <person name="Liimatainen K."/>
            <person name="Lipzen A."/>
            <person name="Lukacs Z."/>
            <person name="Mihaltcheva S."/>
            <person name="Morgado L.N."/>
            <person name="Niskanen T."/>
            <person name="Noordeloos M.E."/>
            <person name="Ohm R.A."/>
            <person name="Ortiz-Santana B."/>
            <person name="Ovrebo C."/>
            <person name="Racz N."/>
            <person name="Riley R."/>
            <person name="Savchenko A."/>
            <person name="Shiryaev A."/>
            <person name="Soop K."/>
            <person name="Spirin V."/>
            <person name="Szebenyi C."/>
            <person name="Tomsovsky M."/>
            <person name="Tulloss R.E."/>
            <person name="Uehling J."/>
            <person name="Grigoriev I.V."/>
            <person name="Vagvolgyi C."/>
            <person name="Papp T."/>
            <person name="Martin F.M."/>
            <person name="Miettinen O."/>
            <person name="Hibbett D.S."/>
            <person name="Nagy L.G."/>
        </authorList>
    </citation>
    <scope>NUCLEOTIDE SEQUENCE [LARGE SCALE GENOMIC DNA]</scope>
    <source>
        <strain evidence="1 2">NL-1719</strain>
    </source>
</reference>
<evidence type="ECO:0000313" key="2">
    <source>
        <dbReference type="Proteomes" id="UP000308600"/>
    </source>
</evidence>
<proteinExistence type="predicted"/>
<dbReference type="Proteomes" id="UP000308600">
    <property type="component" value="Unassembled WGS sequence"/>
</dbReference>
<protein>
    <submittedName>
        <fullName evidence="1">Sec20-domain-containing protein</fullName>
    </submittedName>
</protein>